<dbReference type="Gene3D" id="3.30.1240.10">
    <property type="match status" value="1"/>
</dbReference>
<dbReference type="PANTHER" id="PTHR10000">
    <property type="entry name" value="PHOSPHOSERINE PHOSPHATASE"/>
    <property type="match status" value="1"/>
</dbReference>
<dbReference type="SFLD" id="SFLDG01140">
    <property type="entry name" value="C2.B:_Phosphomannomutase_and_P"/>
    <property type="match status" value="1"/>
</dbReference>
<dbReference type="InterPro" id="IPR023214">
    <property type="entry name" value="HAD_sf"/>
</dbReference>
<proteinExistence type="predicted"/>
<dbReference type="InterPro" id="IPR036412">
    <property type="entry name" value="HAD-like_sf"/>
</dbReference>
<comment type="caution">
    <text evidence="1">The sequence shown here is derived from an EMBL/GenBank/DDBJ whole genome shotgun (WGS) entry which is preliminary data.</text>
</comment>
<evidence type="ECO:0000313" key="1">
    <source>
        <dbReference type="EMBL" id="GIN19095.1"/>
    </source>
</evidence>
<dbReference type="RefSeq" id="WP_212961933.1">
    <property type="nucleotide sequence ID" value="NZ_BOQT01000001.1"/>
</dbReference>
<dbReference type="SFLD" id="SFLDG01144">
    <property type="entry name" value="C2.B.4:_PGP_Like"/>
    <property type="match status" value="1"/>
</dbReference>
<gene>
    <name evidence="1" type="ORF">J1TS3_02290</name>
</gene>
<dbReference type="PROSITE" id="PS01229">
    <property type="entry name" value="COF_2"/>
    <property type="match status" value="1"/>
</dbReference>
<keyword evidence="2" id="KW-1185">Reference proteome</keyword>
<dbReference type="NCBIfam" id="TIGR01484">
    <property type="entry name" value="HAD-SF-IIB"/>
    <property type="match status" value="1"/>
</dbReference>
<dbReference type="NCBIfam" id="TIGR00099">
    <property type="entry name" value="Cof-subfamily"/>
    <property type="match status" value="1"/>
</dbReference>
<dbReference type="EMBL" id="BOQT01000001">
    <property type="protein sequence ID" value="GIN19095.1"/>
    <property type="molecule type" value="Genomic_DNA"/>
</dbReference>
<protein>
    <submittedName>
        <fullName evidence="1">Phosphatase</fullName>
    </submittedName>
</protein>
<dbReference type="InterPro" id="IPR000150">
    <property type="entry name" value="Cof"/>
</dbReference>
<name>A0ABQ4K1R5_9BACI</name>
<dbReference type="Proteomes" id="UP000680279">
    <property type="component" value="Unassembled WGS sequence"/>
</dbReference>
<dbReference type="Pfam" id="PF08282">
    <property type="entry name" value="Hydrolase_3"/>
    <property type="match status" value="1"/>
</dbReference>
<organism evidence="1 2">
    <name type="scientific">Siminovitchia fordii</name>
    <dbReference type="NCBI Taxonomy" id="254759"/>
    <lineage>
        <taxon>Bacteria</taxon>
        <taxon>Bacillati</taxon>
        <taxon>Bacillota</taxon>
        <taxon>Bacilli</taxon>
        <taxon>Bacillales</taxon>
        <taxon>Bacillaceae</taxon>
        <taxon>Siminovitchia</taxon>
    </lineage>
</organism>
<reference evidence="1 2" key="1">
    <citation type="submission" date="2021-03" db="EMBL/GenBank/DDBJ databases">
        <title>Antimicrobial resistance genes in bacteria isolated from Japanese honey, and their potential for conferring macrolide and lincosamide resistance in the American foulbrood pathogen Paenibacillus larvae.</title>
        <authorList>
            <person name="Okamoto M."/>
            <person name="Kumagai M."/>
            <person name="Kanamori H."/>
            <person name="Takamatsu D."/>
        </authorList>
    </citation>
    <scope>NUCLEOTIDE SEQUENCE [LARGE SCALE GENOMIC DNA]</scope>
    <source>
        <strain evidence="1 2">J1TS3</strain>
    </source>
</reference>
<dbReference type="CDD" id="cd07517">
    <property type="entry name" value="HAD_HPP"/>
    <property type="match status" value="1"/>
</dbReference>
<dbReference type="Gene3D" id="3.40.50.1000">
    <property type="entry name" value="HAD superfamily/HAD-like"/>
    <property type="match status" value="1"/>
</dbReference>
<accession>A0ABQ4K1R5</accession>
<sequence>MKKIVFFDIDGTLLDEDKNLPPSAKEAVHTLQENGIYTAIATGRAPFMITSLLKELNINSYVCFNGQYVVFENEVIAANPINSEVLKDVEKVANYHEHALVYMNEATLKTNTKNSERVRKSLSTLKLAYPDYDPDFYTKKDIYQALLFTKENEAGYLSSIQEVSFIRWHELSLDIVPKGGSKARGIQQLIGRLGFKMEDVYAFGDGMNDIEMLREVGTGIAMGNAHDAVKEHADFVTTDVEYDGIVNGLKEVGLLADSFETLKDQNAQASLRQS</sequence>
<dbReference type="SFLD" id="SFLDS00003">
    <property type="entry name" value="Haloacid_Dehalogenase"/>
    <property type="match status" value="1"/>
</dbReference>
<evidence type="ECO:0000313" key="2">
    <source>
        <dbReference type="Proteomes" id="UP000680279"/>
    </source>
</evidence>
<dbReference type="PANTHER" id="PTHR10000:SF25">
    <property type="entry name" value="PHOSPHATASE YKRA-RELATED"/>
    <property type="match status" value="1"/>
</dbReference>
<dbReference type="InterPro" id="IPR006379">
    <property type="entry name" value="HAD-SF_hydro_IIB"/>
</dbReference>
<dbReference type="SUPFAM" id="SSF56784">
    <property type="entry name" value="HAD-like"/>
    <property type="match status" value="1"/>
</dbReference>